<dbReference type="EMBL" id="RQIS01000003">
    <property type="protein sequence ID" value="RQH08553.1"/>
    <property type="molecule type" value="Genomic_DNA"/>
</dbReference>
<evidence type="ECO:0000313" key="2">
    <source>
        <dbReference type="Proteomes" id="UP000272778"/>
    </source>
</evidence>
<protein>
    <submittedName>
        <fullName evidence="1">Potassium ABC transporter ATPase</fullName>
    </submittedName>
</protein>
<comment type="caution">
    <text evidence="1">The sequence shown here is derived from an EMBL/GenBank/DDBJ whole genome shotgun (WGS) entry which is preliminary data.</text>
</comment>
<dbReference type="OrthoDB" id="9017123at2"/>
<gene>
    <name evidence="1" type="ORF">D1Y85_06020</name>
</gene>
<dbReference type="RefSeq" id="WP_124150119.1">
    <property type="nucleotide sequence ID" value="NZ_RQIS01000003.1"/>
</dbReference>
<name>A0A3N6P4E6_9BURK</name>
<organism evidence="1 2">
    <name type="scientific">Paraburkholderia dinghuensis</name>
    <dbReference type="NCBI Taxonomy" id="2305225"/>
    <lineage>
        <taxon>Bacteria</taxon>
        <taxon>Pseudomonadati</taxon>
        <taxon>Pseudomonadota</taxon>
        <taxon>Betaproteobacteria</taxon>
        <taxon>Burkholderiales</taxon>
        <taxon>Burkholderiaceae</taxon>
        <taxon>Paraburkholderia</taxon>
    </lineage>
</organism>
<dbReference type="AlphaFoldDB" id="A0A3N6P4E6"/>
<sequence length="38" mass="4103">MDVLCIGGLAVFAALTYGLIAGCEKLMQFRRADRGVRS</sequence>
<dbReference type="Proteomes" id="UP000272778">
    <property type="component" value="Unassembled WGS sequence"/>
</dbReference>
<proteinExistence type="predicted"/>
<evidence type="ECO:0000313" key="1">
    <source>
        <dbReference type="EMBL" id="RQH08553.1"/>
    </source>
</evidence>
<keyword evidence="2" id="KW-1185">Reference proteome</keyword>
<reference evidence="1 2" key="1">
    <citation type="submission" date="2018-11" db="EMBL/GenBank/DDBJ databases">
        <title>Paraburkholderia sp. DHOA04, isolated from soil.</title>
        <authorList>
            <person name="Gao Z.-H."/>
            <person name="Qiu L.-H."/>
            <person name="Fu J.-C."/>
        </authorList>
    </citation>
    <scope>NUCLEOTIDE SEQUENCE [LARGE SCALE GENOMIC DNA]</scope>
    <source>
        <strain evidence="1 2">DHOA04</strain>
    </source>
</reference>
<accession>A0A3N6P4E6</accession>